<feature type="region of interest" description="Disordered" evidence="1">
    <location>
        <begin position="1"/>
        <end position="66"/>
    </location>
</feature>
<comment type="caution">
    <text evidence="2">The sequence shown here is derived from an EMBL/GenBank/DDBJ whole genome shotgun (WGS) entry which is preliminary data.</text>
</comment>
<evidence type="ECO:0000256" key="1">
    <source>
        <dbReference type="SAM" id="MobiDB-lite"/>
    </source>
</evidence>
<proteinExistence type="predicted"/>
<feature type="compositionally biased region" description="Low complexity" evidence="1">
    <location>
        <begin position="26"/>
        <end position="48"/>
    </location>
</feature>
<gene>
    <name evidence="2" type="ORF">EVAR_12884_1</name>
</gene>
<name>A0A4C1TVP0_EUMVA</name>
<protein>
    <submittedName>
        <fullName evidence="2">Uncharacterized protein</fullName>
    </submittedName>
</protein>
<dbReference type="EMBL" id="BGZK01000093">
    <property type="protein sequence ID" value="GBP18105.1"/>
    <property type="molecule type" value="Genomic_DNA"/>
</dbReference>
<evidence type="ECO:0000313" key="3">
    <source>
        <dbReference type="Proteomes" id="UP000299102"/>
    </source>
</evidence>
<reference evidence="2 3" key="1">
    <citation type="journal article" date="2019" name="Commun. Biol.">
        <title>The bagworm genome reveals a unique fibroin gene that provides high tensile strength.</title>
        <authorList>
            <person name="Kono N."/>
            <person name="Nakamura H."/>
            <person name="Ohtoshi R."/>
            <person name="Tomita M."/>
            <person name="Numata K."/>
            <person name="Arakawa K."/>
        </authorList>
    </citation>
    <scope>NUCLEOTIDE SEQUENCE [LARGE SCALE GENOMIC DNA]</scope>
</reference>
<accession>A0A4C1TVP0</accession>
<feature type="compositionally biased region" description="Basic and acidic residues" evidence="1">
    <location>
        <begin position="7"/>
        <end position="17"/>
    </location>
</feature>
<sequence>MNGAAGDRNEGRVGFELRRRRRRGRLVSGSGYGSDVSDVGVSHAAPSRAPCPPRPPPAAPHSRKPASEWVYRNRCDNAYYYDKSCPSGERVVAALTDRQIYLASSATRLSYSGVDLSFGKSPRGGRAPAPRGRDGARARRLNDCGDGFTADEGVAQRFRLMDTHNRKRIAYGFKGGGANATLQVDSELARSQTVCRSRLYALPVPLLTTSPASHTAGDRWPRVRSCGSAI</sequence>
<keyword evidence="3" id="KW-1185">Reference proteome</keyword>
<evidence type="ECO:0000313" key="2">
    <source>
        <dbReference type="EMBL" id="GBP18105.1"/>
    </source>
</evidence>
<dbReference type="Proteomes" id="UP000299102">
    <property type="component" value="Unassembled WGS sequence"/>
</dbReference>
<organism evidence="2 3">
    <name type="scientific">Eumeta variegata</name>
    <name type="common">Bagworm moth</name>
    <name type="synonym">Eumeta japonica</name>
    <dbReference type="NCBI Taxonomy" id="151549"/>
    <lineage>
        <taxon>Eukaryota</taxon>
        <taxon>Metazoa</taxon>
        <taxon>Ecdysozoa</taxon>
        <taxon>Arthropoda</taxon>
        <taxon>Hexapoda</taxon>
        <taxon>Insecta</taxon>
        <taxon>Pterygota</taxon>
        <taxon>Neoptera</taxon>
        <taxon>Endopterygota</taxon>
        <taxon>Lepidoptera</taxon>
        <taxon>Glossata</taxon>
        <taxon>Ditrysia</taxon>
        <taxon>Tineoidea</taxon>
        <taxon>Psychidae</taxon>
        <taxon>Oiketicinae</taxon>
        <taxon>Eumeta</taxon>
    </lineage>
</organism>
<dbReference type="AlphaFoldDB" id="A0A4C1TVP0"/>
<feature type="compositionally biased region" description="Pro residues" evidence="1">
    <location>
        <begin position="49"/>
        <end position="59"/>
    </location>
</feature>